<dbReference type="Proteomes" id="UP000606172">
    <property type="component" value="Unassembled WGS sequence"/>
</dbReference>
<dbReference type="Gene3D" id="2.160.20.80">
    <property type="entry name" value="E3 ubiquitin-protein ligase SopA"/>
    <property type="match status" value="2"/>
</dbReference>
<accession>A0A919RBN2</accession>
<keyword evidence="4" id="KW-1185">Reference proteome</keyword>
<sequence>MLSALPASAAASASYGRAVLRPAEAGRGLISARPCRAGQGANYRGRDLRRTVLPYSLRCADLTGAKLDQVDLTQKDMTGAILRGASLREADLTQARLDYADLRKADFTEADLGQMHADRSDAREAIFVDAEAGQAEFQHAKLNGAKFTRAVLTQATLVDAVLTGADLRNATLGQIKARKADFSHAQMHEAKLGQATLLHAKFRSADLREADFTMADVDGADFSGANVESATFTMVDDLNLDGAVGTPEGQVGRTSVPRVTRVPTTPPTAGGRVVYSRPAESKPRIGLIMVIAGAAGLGITLALWGAARRRHRREADVFLLARRAVEDDVTTLGRHIDALDLELRSGGRLPTVTAEHDWQRALDAYQAARNILSSASGTEDLAYAAQAVHDARSALHRLQAGPSTGPQ</sequence>
<evidence type="ECO:0000256" key="1">
    <source>
        <dbReference type="ARBA" id="ARBA00022737"/>
    </source>
</evidence>
<dbReference type="EMBL" id="BOOW01000007">
    <property type="protein sequence ID" value="GII90928.1"/>
    <property type="molecule type" value="Genomic_DNA"/>
</dbReference>
<comment type="caution">
    <text evidence="3">The sequence shown here is derived from an EMBL/GenBank/DDBJ whole genome shotgun (WGS) entry which is preliminary data.</text>
</comment>
<evidence type="ECO:0000313" key="4">
    <source>
        <dbReference type="Proteomes" id="UP000606172"/>
    </source>
</evidence>
<dbReference type="AlphaFoldDB" id="A0A919RBN2"/>
<gene>
    <name evidence="3" type="ORF">Ssi02_11590</name>
</gene>
<keyword evidence="2" id="KW-0812">Transmembrane</keyword>
<evidence type="ECO:0008006" key="5">
    <source>
        <dbReference type="Google" id="ProtNLM"/>
    </source>
</evidence>
<dbReference type="PANTHER" id="PTHR47485:SF1">
    <property type="entry name" value="THYLAKOID LUMENAL 17.4 KDA PROTEIN, CHLOROPLASTIC"/>
    <property type="match status" value="1"/>
</dbReference>
<protein>
    <recommendedName>
        <fullName evidence="5">Pentapeptide repeat-containing protein</fullName>
    </recommendedName>
</protein>
<dbReference type="SUPFAM" id="SSF141571">
    <property type="entry name" value="Pentapeptide repeat-like"/>
    <property type="match status" value="1"/>
</dbReference>
<dbReference type="Pfam" id="PF00805">
    <property type="entry name" value="Pentapeptide"/>
    <property type="match status" value="3"/>
</dbReference>
<evidence type="ECO:0000256" key="2">
    <source>
        <dbReference type="SAM" id="Phobius"/>
    </source>
</evidence>
<organism evidence="3 4">
    <name type="scientific">Sinosporangium siamense</name>
    <dbReference type="NCBI Taxonomy" id="1367973"/>
    <lineage>
        <taxon>Bacteria</taxon>
        <taxon>Bacillati</taxon>
        <taxon>Actinomycetota</taxon>
        <taxon>Actinomycetes</taxon>
        <taxon>Streptosporangiales</taxon>
        <taxon>Streptosporangiaceae</taxon>
        <taxon>Sinosporangium</taxon>
    </lineage>
</organism>
<keyword evidence="2" id="KW-1133">Transmembrane helix</keyword>
<dbReference type="PANTHER" id="PTHR47485">
    <property type="entry name" value="THYLAKOID LUMENAL 17.4 KDA PROTEIN, CHLOROPLASTIC"/>
    <property type="match status" value="1"/>
</dbReference>
<reference evidence="3" key="1">
    <citation type="submission" date="2021-01" db="EMBL/GenBank/DDBJ databases">
        <title>Whole genome shotgun sequence of Sinosporangium siamense NBRC 109515.</title>
        <authorList>
            <person name="Komaki H."/>
            <person name="Tamura T."/>
        </authorList>
    </citation>
    <scope>NUCLEOTIDE SEQUENCE</scope>
    <source>
        <strain evidence="3">NBRC 109515</strain>
    </source>
</reference>
<name>A0A919RBN2_9ACTN</name>
<proteinExistence type="predicted"/>
<evidence type="ECO:0000313" key="3">
    <source>
        <dbReference type="EMBL" id="GII90928.1"/>
    </source>
</evidence>
<keyword evidence="1" id="KW-0677">Repeat</keyword>
<feature type="transmembrane region" description="Helical" evidence="2">
    <location>
        <begin position="285"/>
        <end position="304"/>
    </location>
</feature>
<keyword evidence="2" id="KW-0472">Membrane</keyword>
<dbReference type="InterPro" id="IPR001646">
    <property type="entry name" value="5peptide_repeat"/>
</dbReference>